<accession>A0ABT9P7U4</accession>
<gene>
    <name evidence="1" type="ORF">J2S57_004525</name>
</gene>
<name>A0ABT9P7U4_9ACTN</name>
<protein>
    <submittedName>
        <fullName evidence="1">Uncharacterized protein</fullName>
    </submittedName>
</protein>
<keyword evidence="2" id="KW-1185">Reference proteome</keyword>
<evidence type="ECO:0000313" key="1">
    <source>
        <dbReference type="EMBL" id="MDP9828776.1"/>
    </source>
</evidence>
<reference evidence="1 2" key="1">
    <citation type="submission" date="2023-07" db="EMBL/GenBank/DDBJ databases">
        <title>Sequencing the genomes of 1000 actinobacteria strains.</title>
        <authorList>
            <person name="Klenk H.-P."/>
        </authorList>
    </citation>
    <scope>NUCLEOTIDE SEQUENCE [LARGE SCALE GENOMIC DNA]</scope>
    <source>
        <strain evidence="1 2">DSM 44388</strain>
    </source>
</reference>
<dbReference type="EMBL" id="JAUSQZ010000001">
    <property type="protein sequence ID" value="MDP9828776.1"/>
    <property type="molecule type" value="Genomic_DNA"/>
</dbReference>
<evidence type="ECO:0000313" key="2">
    <source>
        <dbReference type="Proteomes" id="UP001235712"/>
    </source>
</evidence>
<dbReference type="RefSeq" id="WP_307246304.1">
    <property type="nucleotide sequence ID" value="NZ_JAUSQZ010000001.1"/>
</dbReference>
<sequence length="57" mass="6211">MILPWADDPGHPLSTARRLAELLPNATLHPAAATPRDLKAWGPVVEDFLKPFVPGRS</sequence>
<proteinExistence type="predicted"/>
<dbReference type="Proteomes" id="UP001235712">
    <property type="component" value="Unassembled WGS sequence"/>
</dbReference>
<comment type="caution">
    <text evidence="1">The sequence shown here is derived from an EMBL/GenBank/DDBJ whole genome shotgun (WGS) entry which is preliminary data.</text>
</comment>
<organism evidence="1 2">
    <name type="scientific">Kineosporia succinea</name>
    <dbReference type="NCBI Taxonomy" id="84632"/>
    <lineage>
        <taxon>Bacteria</taxon>
        <taxon>Bacillati</taxon>
        <taxon>Actinomycetota</taxon>
        <taxon>Actinomycetes</taxon>
        <taxon>Kineosporiales</taxon>
        <taxon>Kineosporiaceae</taxon>
        <taxon>Kineosporia</taxon>
    </lineage>
</organism>